<dbReference type="AlphaFoldDB" id="A0A6V7QG74"/>
<organism evidence="2">
    <name type="scientific">Ananas comosus var. bracteatus</name>
    <name type="common">red pineapple</name>
    <dbReference type="NCBI Taxonomy" id="296719"/>
    <lineage>
        <taxon>Eukaryota</taxon>
        <taxon>Viridiplantae</taxon>
        <taxon>Streptophyta</taxon>
        <taxon>Embryophyta</taxon>
        <taxon>Tracheophyta</taxon>
        <taxon>Spermatophyta</taxon>
        <taxon>Magnoliopsida</taxon>
        <taxon>Liliopsida</taxon>
        <taxon>Poales</taxon>
        <taxon>Bromeliaceae</taxon>
        <taxon>Bromelioideae</taxon>
        <taxon>Ananas</taxon>
    </lineage>
</organism>
<feature type="region of interest" description="Disordered" evidence="1">
    <location>
        <begin position="67"/>
        <end position="124"/>
    </location>
</feature>
<name>A0A6V7QG74_ANACO</name>
<protein>
    <submittedName>
        <fullName evidence="2">Uncharacterized protein</fullName>
    </submittedName>
</protein>
<accession>A0A6V7QG74</accession>
<sequence length="176" mass="18493">MAAILVSGMVGVAIPLAARGKRRRLLSTESGFFALAKASTAGVILTTGFVHMLHDAEAALTDPCLPRFPGAAPPSPASSPWPPPSSSTSSPPSSTSAAEDDEERSIITAVPEPPVDKDEGSAKGGDAVHIIGMRAHAASHGHSHHQRYIRKTWNIRKVYWNGQNGNISEITARLGT</sequence>
<proteinExistence type="predicted"/>
<feature type="compositionally biased region" description="Pro residues" evidence="1">
    <location>
        <begin position="71"/>
        <end position="85"/>
    </location>
</feature>
<gene>
    <name evidence="2" type="ORF">CB5_LOCUS25363</name>
</gene>
<reference evidence="2" key="1">
    <citation type="submission" date="2020-07" db="EMBL/GenBank/DDBJ databases">
        <authorList>
            <person name="Lin J."/>
        </authorList>
    </citation>
    <scope>NUCLEOTIDE SEQUENCE</scope>
</reference>
<evidence type="ECO:0000256" key="1">
    <source>
        <dbReference type="SAM" id="MobiDB-lite"/>
    </source>
</evidence>
<dbReference type="EMBL" id="LR862135">
    <property type="protein sequence ID" value="CAD1842152.1"/>
    <property type="molecule type" value="Genomic_DNA"/>
</dbReference>
<evidence type="ECO:0000313" key="2">
    <source>
        <dbReference type="EMBL" id="CAD1842152.1"/>
    </source>
</evidence>
<feature type="compositionally biased region" description="Low complexity" evidence="1">
    <location>
        <begin position="86"/>
        <end position="97"/>
    </location>
</feature>